<protein>
    <submittedName>
        <fullName evidence="1">Uncharacterized protein</fullName>
    </submittedName>
</protein>
<gene>
    <name evidence="1" type="ORF">XELAEV_18006311mg</name>
</gene>
<name>A0A974I475_XENLA</name>
<sequence length="88" mass="10050">MVWEPDLSSQCFPLLTVLNCKTFTTQSAEHDPGTKSVMDTGMEASSHAMLYKASGLQDPDQEFKITRRKTISWFSPYSYSLESLTMYR</sequence>
<dbReference type="EMBL" id="CM004466">
    <property type="protein sequence ID" value="OCU00532.1"/>
    <property type="molecule type" value="Genomic_DNA"/>
</dbReference>
<evidence type="ECO:0000313" key="2">
    <source>
        <dbReference type="Proteomes" id="UP000694892"/>
    </source>
</evidence>
<dbReference type="AlphaFoldDB" id="A0A974I475"/>
<reference evidence="2" key="1">
    <citation type="journal article" date="2016" name="Nature">
        <title>Genome evolution in the allotetraploid frog Xenopus laevis.</title>
        <authorList>
            <person name="Session A.M."/>
            <person name="Uno Y."/>
            <person name="Kwon T."/>
            <person name="Chapman J.A."/>
            <person name="Toyoda A."/>
            <person name="Takahashi S."/>
            <person name="Fukui A."/>
            <person name="Hikosaka A."/>
            <person name="Suzuki A."/>
            <person name="Kondo M."/>
            <person name="van Heeringen S.J."/>
            <person name="Quigley I."/>
            <person name="Heinz S."/>
            <person name="Ogino H."/>
            <person name="Ochi H."/>
            <person name="Hellsten U."/>
            <person name="Lyons J.B."/>
            <person name="Simakov O."/>
            <person name="Putnam N."/>
            <person name="Stites J."/>
            <person name="Kuroki Y."/>
            <person name="Tanaka T."/>
            <person name="Michiue T."/>
            <person name="Watanabe M."/>
            <person name="Bogdanovic O."/>
            <person name="Lister R."/>
            <person name="Georgiou G."/>
            <person name="Paranjpe S.S."/>
            <person name="van Kruijsbergen I."/>
            <person name="Shu S."/>
            <person name="Carlson J."/>
            <person name="Kinoshita T."/>
            <person name="Ohta Y."/>
            <person name="Mawaribuchi S."/>
            <person name="Jenkins J."/>
            <person name="Grimwood J."/>
            <person name="Schmutz J."/>
            <person name="Mitros T."/>
            <person name="Mozaffari S.V."/>
            <person name="Suzuki Y."/>
            <person name="Haramoto Y."/>
            <person name="Yamamoto T.S."/>
            <person name="Takagi C."/>
            <person name="Heald R."/>
            <person name="Miller K."/>
            <person name="Haudenschild C."/>
            <person name="Kitzman J."/>
            <person name="Nakayama T."/>
            <person name="Izutsu Y."/>
            <person name="Robert J."/>
            <person name="Fortriede J."/>
            <person name="Burns K."/>
            <person name="Lotay V."/>
            <person name="Karimi K."/>
            <person name="Yasuoka Y."/>
            <person name="Dichmann D.S."/>
            <person name="Flajnik M.F."/>
            <person name="Houston D.W."/>
            <person name="Shendure J."/>
            <person name="DuPasquier L."/>
            <person name="Vize P.D."/>
            <person name="Zorn A.M."/>
            <person name="Ito M."/>
            <person name="Marcotte E.M."/>
            <person name="Wallingford J.B."/>
            <person name="Ito Y."/>
            <person name="Asashima M."/>
            <person name="Ueno N."/>
            <person name="Matsuda Y."/>
            <person name="Veenstra G.J."/>
            <person name="Fujiyama A."/>
            <person name="Harland R.M."/>
            <person name="Taira M."/>
            <person name="Rokhsar D.S."/>
        </authorList>
    </citation>
    <scope>NUCLEOTIDE SEQUENCE [LARGE SCALE GENOMIC DNA]</scope>
    <source>
        <strain evidence="2">J</strain>
    </source>
</reference>
<proteinExistence type="predicted"/>
<organism evidence="1 2">
    <name type="scientific">Xenopus laevis</name>
    <name type="common">African clawed frog</name>
    <dbReference type="NCBI Taxonomy" id="8355"/>
    <lineage>
        <taxon>Eukaryota</taxon>
        <taxon>Metazoa</taxon>
        <taxon>Chordata</taxon>
        <taxon>Craniata</taxon>
        <taxon>Vertebrata</taxon>
        <taxon>Euteleostomi</taxon>
        <taxon>Amphibia</taxon>
        <taxon>Batrachia</taxon>
        <taxon>Anura</taxon>
        <taxon>Pipoidea</taxon>
        <taxon>Pipidae</taxon>
        <taxon>Xenopodinae</taxon>
        <taxon>Xenopus</taxon>
        <taxon>Xenopus</taxon>
    </lineage>
</organism>
<accession>A0A974I475</accession>
<evidence type="ECO:0000313" key="1">
    <source>
        <dbReference type="EMBL" id="OCU00532.1"/>
    </source>
</evidence>
<dbReference type="Proteomes" id="UP000694892">
    <property type="component" value="Chromosome 1L"/>
</dbReference>